<feature type="signal peptide" evidence="1">
    <location>
        <begin position="1"/>
        <end position="17"/>
    </location>
</feature>
<dbReference type="OrthoDB" id="573055at2"/>
<reference evidence="2 3" key="1">
    <citation type="submission" date="2013-04" db="EMBL/GenBank/DDBJ databases">
        <title>Oceanicola sp. 22II1-22F33 Genome Sequencing.</title>
        <authorList>
            <person name="Lai Q."/>
            <person name="Li G."/>
            <person name="Shao Z."/>
        </authorList>
    </citation>
    <scope>NUCLEOTIDE SEQUENCE [LARGE SCALE GENOMIC DNA]</scope>
    <source>
        <strain evidence="2 3">22II1-22F33</strain>
    </source>
</reference>
<proteinExistence type="predicted"/>
<dbReference type="AlphaFoldDB" id="A0A225NT10"/>
<keyword evidence="3" id="KW-1185">Reference proteome</keyword>
<sequence length="116" mass="12975">MRRLMPLLMLLATPALADDPVIESATAQRDGDSWRVDVTLSHPDTGWDHYADGWRVLTPDGAELGLRTLFHPHVEEQPFTRSLSGIAIPEGVTHVTIQARCLIDGWADDTYRIELD</sequence>
<feature type="chain" id="PRO_5013189026" evidence="1">
    <location>
        <begin position="18"/>
        <end position="116"/>
    </location>
</feature>
<dbReference type="Proteomes" id="UP000215377">
    <property type="component" value="Unassembled WGS sequence"/>
</dbReference>
<organism evidence="2 3">
    <name type="scientific">Marinibacterium profundimaris</name>
    <dbReference type="NCBI Taxonomy" id="1679460"/>
    <lineage>
        <taxon>Bacteria</taxon>
        <taxon>Pseudomonadati</taxon>
        <taxon>Pseudomonadota</taxon>
        <taxon>Alphaproteobacteria</taxon>
        <taxon>Rhodobacterales</taxon>
        <taxon>Paracoccaceae</taxon>
        <taxon>Marinibacterium</taxon>
    </lineage>
</organism>
<accession>A0A225NT10</accession>
<dbReference type="RefSeq" id="WP_088649150.1">
    <property type="nucleotide sequence ID" value="NZ_AQQR01000002.1"/>
</dbReference>
<gene>
    <name evidence="2" type="ORF">ATO3_07225</name>
</gene>
<name>A0A225NT10_9RHOB</name>
<evidence type="ECO:0000313" key="2">
    <source>
        <dbReference type="EMBL" id="OWU75958.1"/>
    </source>
</evidence>
<evidence type="ECO:0000256" key="1">
    <source>
        <dbReference type="SAM" id="SignalP"/>
    </source>
</evidence>
<keyword evidence="1" id="KW-0732">Signal</keyword>
<comment type="caution">
    <text evidence="2">The sequence shown here is derived from an EMBL/GenBank/DDBJ whole genome shotgun (WGS) entry which is preliminary data.</text>
</comment>
<dbReference type="EMBL" id="AQQR01000002">
    <property type="protein sequence ID" value="OWU75958.1"/>
    <property type="molecule type" value="Genomic_DNA"/>
</dbReference>
<protein>
    <submittedName>
        <fullName evidence="2">Uncharacterized protein</fullName>
    </submittedName>
</protein>
<evidence type="ECO:0000313" key="3">
    <source>
        <dbReference type="Proteomes" id="UP000215377"/>
    </source>
</evidence>